<accession>A0ABP3YUQ5</accession>
<dbReference type="InterPro" id="IPR011042">
    <property type="entry name" value="6-blade_b-propeller_TolB-like"/>
</dbReference>
<dbReference type="Pfam" id="PF08450">
    <property type="entry name" value="SGL"/>
    <property type="match status" value="1"/>
</dbReference>
<proteinExistence type="inferred from homology"/>
<name>A0ABP3YUQ5_9ACTN</name>
<comment type="similarity">
    <text evidence="1">Belongs to the SMP-30/CGR1 family.</text>
</comment>
<reference evidence="4" key="1">
    <citation type="journal article" date="2019" name="Int. J. Syst. Evol. Microbiol.">
        <title>The Global Catalogue of Microorganisms (GCM) 10K type strain sequencing project: providing services to taxonomists for standard genome sequencing and annotation.</title>
        <authorList>
            <consortium name="The Broad Institute Genomics Platform"/>
            <consortium name="The Broad Institute Genome Sequencing Center for Infectious Disease"/>
            <person name="Wu L."/>
            <person name="Ma J."/>
        </authorList>
    </citation>
    <scope>NUCLEOTIDE SEQUENCE [LARGE SCALE GENOMIC DNA]</scope>
    <source>
        <strain evidence="4">JCM 10673</strain>
    </source>
</reference>
<dbReference type="SUPFAM" id="SSF63829">
    <property type="entry name" value="Calcium-dependent phosphotriesterase"/>
    <property type="match status" value="1"/>
</dbReference>
<dbReference type="PANTHER" id="PTHR10907:SF47">
    <property type="entry name" value="REGUCALCIN"/>
    <property type="match status" value="1"/>
</dbReference>
<organism evidence="3 4">
    <name type="scientific">Streptomyces thermoalcalitolerans</name>
    <dbReference type="NCBI Taxonomy" id="65605"/>
    <lineage>
        <taxon>Bacteria</taxon>
        <taxon>Bacillati</taxon>
        <taxon>Actinomycetota</taxon>
        <taxon>Actinomycetes</taxon>
        <taxon>Kitasatosporales</taxon>
        <taxon>Streptomycetaceae</taxon>
        <taxon>Streptomyces</taxon>
    </lineage>
</organism>
<evidence type="ECO:0000259" key="2">
    <source>
        <dbReference type="Pfam" id="PF08450"/>
    </source>
</evidence>
<dbReference type="InterPro" id="IPR013658">
    <property type="entry name" value="SGL"/>
</dbReference>
<comment type="caution">
    <text evidence="3">The sequence shown here is derived from an EMBL/GenBank/DDBJ whole genome shotgun (WGS) entry which is preliminary data.</text>
</comment>
<dbReference type="PANTHER" id="PTHR10907">
    <property type="entry name" value="REGUCALCIN"/>
    <property type="match status" value="1"/>
</dbReference>
<dbReference type="PRINTS" id="PR01790">
    <property type="entry name" value="SMP30FAMILY"/>
</dbReference>
<dbReference type="InterPro" id="IPR005511">
    <property type="entry name" value="SMP-30"/>
</dbReference>
<evidence type="ECO:0000313" key="3">
    <source>
        <dbReference type="EMBL" id="GAA0904098.1"/>
    </source>
</evidence>
<feature type="domain" description="SMP-30/Gluconolactonase/LRE-like region" evidence="2">
    <location>
        <begin position="32"/>
        <end position="265"/>
    </location>
</feature>
<dbReference type="Proteomes" id="UP001501005">
    <property type="component" value="Unassembled WGS sequence"/>
</dbReference>
<dbReference type="Gene3D" id="2.120.10.30">
    <property type="entry name" value="TolB, C-terminal domain"/>
    <property type="match status" value="1"/>
</dbReference>
<evidence type="ECO:0000256" key="1">
    <source>
        <dbReference type="ARBA" id="ARBA00008853"/>
    </source>
</evidence>
<dbReference type="EMBL" id="BAAAHG010000003">
    <property type="protein sequence ID" value="GAA0904098.1"/>
    <property type="molecule type" value="Genomic_DNA"/>
</dbReference>
<protein>
    <submittedName>
        <fullName evidence="3">SMP-30/gluconolactonase/LRE family protein</fullName>
    </submittedName>
</protein>
<sequence length="297" mass="31525">MPRSDARAGGRAGKRVTAVKVEQVTEPVAYHGEGPVWSDAWGGLRWLDMLAGDVLSFAPDGTVVRRHIDTVVAAVRPRRRGGAVLGVARGFALEDADGKVTFLDPLWSDEHVRMNEGGCDPDGRFYCGSMAYDLRRKAGAVHRLDPDGSTTVVLDGVTVSNGLDWSPDGNRAYYVDTVTGRIDVFDYDREGGLRGRRPFAVTSGSPDGLTVDAEGGVWVALYGGGAVHRYTPDGALDEIVELPVTKVTACAFGGPGLGRLFLTTSREHLAPGTEPEAGALFACTPGVRGVPVREFAG</sequence>
<evidence type="ECO:0000313" key="4">
    <source>
        <dbReference type="Proteomes" id="UP001501005"/>
    </source>
</evidence>
<keyword evidence="4" id="KW-1185">Reference proteome</keyword>
<gene>
    <name evidence="3" type="ORF">GCM10009549_07330</name>
</gene>